<dbReference type="Pfam" id="PF00440">
    <property type="entry name" value="TetR_N"/>
    <property type="match status" value="1"/>
</dbReference>
<evidence type="ECO:0000313" key="7">
    <source>
        <dbReference type="EMBL" id="ABK64025.1"/>
    </source>
</evidence>
<dbReference type="Pfam" id="PF09209">
    <property type="entry name" value="CecR_C"/>
    <property type="match status" value="1"/>
</dbReference>
<dbReference type="InterPro" id="IPR001647">
    <property type="entry name" value="HTH_TetR"/>
</dbReference>
<dbReference type="InterPro" id="IPR050109">
    <property type="entry name" value="HTH-type_TetR-like_transc_reg"/>
</dbReference>
<feature type="domain" description="HTH tetR-type" evidence="6">
    <location>
        <begin position="19"/>
        <end position="79"/>
    </location>
</feature>
<evidence type="ECO:0000256" key="3">
    <source>
        <dbReference type="ARBA" id="ARBA00023125"/>
    </source>
</evidence>
<dbReference type="SUPFAM" id="SSF46689">
    <property type="entry name" value="Homeodomain-like"/>
    <property type="match status" value="1"/>
</dbReference>
<dbReference type="AlphaFoldDB" id="A0SYY2"/>
<dbReference type="PROSITE" id="PS01081">
    <property type="entry name" value="HTH_TETR_1"/>
    <property type="match status" value="1"/>
</dbReference>
<name>A0SYY2_9BURK</name>
<dbReference type="InterPro" id="IPR015292">
    <property type="entry name" value="Tscrpt_reg_YbiH_C"/>
</dbReference>
<evidence type="ECO:0000256" key="5">
    <source>
        <dbReference type="PROSITE-ProRule" id="PRU00335"/>
    </source>
</evidence>
<evidence type="ECO:0000256" key="4">
    <source>
        <dbReference type="ARBA" id="ARBA00023163"/>
    </source>
</evidence>
<keyword evidence="4" id="KW-0804">Transcription</keyword>
<dbReference type="SUPFAM" id="SSF48498">
    <property type="entry name" value="Tetracyclin repressor-like, C-terminal domain"/>
    <property type="match status" value="1"/>
</dbReference>
<keyword evidence="2" id="KW-0805">Transcription regulation</keyword>
<dbReference type="GO" id="GO:0003700">
    <property type="term" value="F:DNA-binding transcription factor activity"/>
    <property type="evidence" value="ECO:0007669"/>
    <property type="project" value="TreeGrafter"/>
</dbReference>
<dbReference type="InterPro" id="IPR009057">
    <property type="entry name" value="Homeodomain-like_sf"/>
</dbReference>
<dbReference type="Gene3D" id="1.10.10.60">
    <property type="entry name" value="Homeodomain-like"/>
    <property type="match status" value="1"/>
</dbReference>
<reference evidence="7" key="1">
    <citation type="journal article" date="2010" name="DNA Cell Biol.">
        <title>Psychrotrophic strain of Janthinobacterium lividum from a cold Alaskan soil produces prodigiosin.</title>
        <authorList>
            <person name="Schloss P.D."/>
            <person name="Allen H.K."/>
            <person name="Klimowicz A.K."/>
            <person name="Mlot C."/>
            <person name="Gross J."/>
            <person name="Savengsuksa S."/>
            <person name="McEllin J."/>
            <person name="Clardy J."/>
            <person name="Ruess R.W."/>
            <person name="Handelsman J."/>
        </authorList>
    </citation>
    <scope>NUCLEOTIDE SEQUENCE</scope>
    <source>
        <strain evidence="7">BR01</strain>
    </source>
</reference>
<evidence type="ECO:0000256" key="1">
    <source>
        <dbReference type="ARBA" id="ARBA00022491"/>
    </source>
</evidence>
<dbReference type="EMBL" id="EF063589">
    <property type="protein sequence ID" value="ABK64025.1"/>
    <property type="molecule type" value="Genomic_DNA"/>
</dbReference>
<dbReference type="PANTHER" id="PTHR30055">
    <property type="entry name" value="HTH-TYPE TRANSCRIPTIONAL REGULATOR RUTR"/>
    <property type="match status" value="1"/>
</dbReference>
<keyword evidence="1" id="KW-0678">Repressor</keyword>
<organism evidence="7">
    <name type="scientific">Janthinobacterium lividum</name>
    <dbReference type="NCBI Taxonomy" id="29581"/>
    <lineage>
        <taxon>Bacteria</taxon>
        <taxon>Pseudomonadati</taxon>
        <taxon>Pseudomonadota</taxon>
        <taxon>Betaproteobacteria</taxon>
        <taxon>Burkholderiales</taxon>
        <taxon>Oxalobacteraceae</taxon>
        <taxon>Janthinobacterium</taxon>
    </lineage>
</organism>
<dbReference type="Gene3D" id="1.10.357.10">
    <property type="entry name" value="Tetracycline Repressor, domain 2"/>
    <property type="match status" value="1"/>
</dbReference>
<dbReference type="PROSITE" id="PS50977">
    <property type="entry name" value="HTH_TETR_2"/>
    <property type="match status" value="1"/>
</dbReference>
<keyword evidence="3 5" id="KW-0238">DNA-binding</keyword>
<evidence type="ECO:0000256" key="2">
    <source>
        <dbReference type="ARBA" id="ARBA00023015"/>
    </source>
</evidence>
<evidence type="ECO:0000259" key="6">
    <source>
        <dbReference type="PROSITE" id="PS50977"/>
    </source>
</evidence>
<dbReference type="InterPro" id="IPR023772">
    <property type="entry name" value="DNA-bd_HTH_TetR-type_CS"/>
</dbReference>
<proteinExistence type="predicted"/>
<dbReference type="PANTHER" id="PTHR30055:SF234">
    <property type="entry name" value="HTH-TYPE TRANSCRIPTIONAL REGULATOR BETI"/>
    <property type="match status" value="1"/>
</dbReference>
<accession>A0SYY2</accession>
<protein>
    <submittedName>
        <fullName evidence="7">Putative TetR family transcriptional regulator</fullName>
    </submittedName>
</protein>
<dbReference type="GO" id="GO:0000976">
    <property type="term" value="F:transcription cis-regulatory region binding"/>
    <property type="evidence" value="ECO:0007669"/>
    <property type="project" value="TreeGrafter"/>
</dbReference>
<feature type="DNA-binding region" description="H-T-H motif" evidence="5">
    <location>
        <begin position="42"/>
        <end position="61"/>
    </location>
</feature>
<dbReference type="InterPro" id="IPR036271">
    <property type="entry name" value="Tet_transcr_reg_TetR-rel_C_sf"/>
</dbReference>
<sequence length="232" mass="25055">MLNSCLNDGNGMTEEKENEPARVRILQAAVQLFADEGYKLASVRRICEAAHVNVAMVNYYFHGKEELYLAAFDHARALARSSAAAAADAGPVAAVAPVEQLRLAIESMVFDMLRPGPSSLFSRLVARELIEPTAAIHLLAERDVRAHHALFTGLIRGVVGAAMPDAVVQKCVFSVIGQAVFYARSRIVHELVAPEITYDEAGTASIAQHVATFSLAALDGLRRHYDDAQVSA</sequence>
<dbReference type="PRINTS" id="PR00455">
    <property type="entry name" value="HTHTETR"/>
</dbReference>